<evidence type="ECO:0000256" key="1">
    <source>
        <dbReference type="SAM" id="SignalP"/>
    </source>
</evidence>
<feature type="domain" description="Outer membrane protein beta-barrel" evidence="2">
    <location>
        <begin position="54"/>
        <end position="204"/>
    </location>
</feature>
<keyword evidence="4" id="KW-1185">Reference proteome</keyword>
<proteinExistence type="predicted"/>
<dbReference type="EMBL" id="BBLT01000003">
    <property type="protein sequence ID" value="GAL84428.1"/>
    <property type="molecule type" value="Genomic_DNA"/>
</dbReference>
<dbReference type="InterPro" id="IPR011250">
    <property type="entry name" value="OMP/PagP_B-barrel"/>
</dbReference>
<dbReference type="Pfam" id="PF13568">
    <property type="entry name" value="OMP_b-brl_2"/>
    <property type="match status" value="1"/>
</dbReference>
<keyword evidence="1" id="KW-0732">Signal</keyword>
<evidence type="ECO:0000313" key="4">
    <source>
        <dbReference type="Proteomes" id="UP000030185"/>
    </source>
</evidence>
<dbReference type="Proteomes" id="UP000030185">
    <property type="component" value="Unassembled WGS sequence"/>
</dbReference>
<organism evidence="3 4">
    <name type="scientific">Sporocytophaga myxococcoides</name>
    <dbReference type="NCBI Taxonomy" id="153721"/>
    <lineage>
        <taxon>Bacteria</taxon>
        <taxon>Pseudomonadati</taxon>
        <taxon>Bacteroidota</taxon>
        <taxon>Cytophagia</taxon>
        <taxon>Cytophagales</taxon>
        <taxon>Cytophagaceae</taxon>
        <taxon>Sporocytophaga</taxon>
    </lineage>
</organism>
<protein>
    <recommendedName>
        <fullName evidence="2">Outer membrane protein beta-barrel domain-containing protein</fullName>
    </recommendedName>
</protein>
<dbReference type="OrthoDB" id="891954at2"/>
<dbReference type="InterPro" id="IPR025665">
    <property type="entry name" value="Beta-barrel_OMP_2"/>
</dbReference>
<evidence type="ECO:0000259" key="2">
    <source>
        <dbReference type="Pfam" id="PF13568"/>
    </source>
</evidence>
<name>A0A098LE50_9BACT</name>
<feature type="signal peptide" evidence="1">
    <location>
        <begin position="1"/>
        <end position="27"/>
    </location>
</feature>
<dbReference type="STRING" id="153721.MYP_1656"/>
<sequence>MKAPLKNRYTGLLVVVAICFFTITDNVATAQKIHDPWKITIYYSPEYTSRFLSVTSDQSNTKEMRKKETGTYGYSVGLNFEKHLNDRFAFGLGGRYSRKGYKKPLNAALNGNDQTKGSFKAELLEFPVFVDYSYIKKEKFALFLRVGPSFNYLIEAKEKTEYYSSGVLTKTTEFTRDDSNLNNFIMGGNIGTGVQAFISDKIGFMLMPQFTYFFTPLRKNTPEKERLYSIGINGGIILAF</sequence>
<feature type="chain" id="PRO_5001937078" description="Outer membrane protein beta-barrel domain-containing protein" evidence="1">
    <location>
        <begin position="28"/>
        <end position="240"/>
    </location>
</feature>
<accession>A0A098LE50</accession>
<dbReference type="AlphaFoldDB" id="A0A098LE50"/>
<reference evidence="3 4" key="1">
    <citation type="submission" date="2014-09" db="EMBL/GenBank/DDBJ databases">
        <title>Sporocytophaga myxococcoides PG-01 genome sequencing.</title>
        <authorList>
            <person name="Liu L."/>
            <person name="Gao P.J."/>
            <person name="Chen G.J."/>
            <person name="Wang L.S."/>
        </authorList>
    </citation>
    <scope>NUCLEOTIDE SEQUENCE [LARGE SCALE GENOMIC DNA]</scope>
    <source>
        <strain evidence="3 4">PG-01</strain>
    </source>
</reference>
<dbReference type="RefSeq" id="WP_045461366.1">
    <property type="nucleotide sequence ID" value="NZ_BBLT01000003.1"/>
</dbReference>
<dbReference type="SUPFAM" id="SSF56925">
    <property type="entry name" value="OMPA-like"/>
    <property type="match status" value="1"/>
</dbReference>
<comment type="caution">
    <text evidence="3">The sequence shown here is derived from an EMBL/GenBank/DDBJ whole genome shotgun (WGS) entry which is preliminary data.</text>
</comment>
<gene>
    <name evidence="3" type="ORF">MYP_1656</name>
</gene>
<evidence type="ECO:0000313" key="3">
    <source>
        <dbReference type="EMBL" id="GAL84428.1"/>
    </source>
</evidence>